<evidence type="ECO:0000256" key="11">
    <source>
        <dbReference type="ARBA" id="ARBA00059334"/>
    </source>
</evidence>
<dbReference type="Pfam" id="PF00383">
    <property type="entry name" value="dCMP_cyt_deam_1"/>
    <property type="match status" value="1"/>
</dbReference>
<dbReference type="Gene3D" id="3.40.140.10">
    <property type="entry name" value="Cytidine Deaminase, domain 2"/>
    <property type="match status" value="1"/>
</dbReference>
<dbReference type="PROSITE" id="PS51747">
    <property type="entry name" value="CYT_DCMP_DEAMINASES_2"/>
    <property type="match status" value="1"/>
</dbReference>
<dbReference type="InterPro" id="IPR015517">
    <property type="entry name" value="dCMP_deaminase-rel"/>
</dbReference>
<accession>A0AAD5FQ39</accession>
<dbReference type="InterPro" id="IPR035105">
    <property type="entry name" value="Deoxycytidylate_deaminase_dom"/>
</dbReference>
<protein>
    <recommendedName>
        <fullName evidence="12">Deoxycytidylate deaminase</fullName>
        <ecNumber evidence="7">3.5.4.12</ecNumber>
    </recommendedName>
    <alternativeName>
        <fullName evidence="8">dCMP deaminase</fullName>
    </alternativeName>
</protein>
<keyword evidence="4" id="KW-0545">Nucleotide biosynthesis</keyword>
<evidence type="ECO:0000256" key="14">
    <source>
        <dbReference type="PIRSR" id="PIRSR006019-2"/>
    </source>
</evidence>
<sequence length="151" mass="16905">PPSFYRTTESYEDEVYFMTVALLFAKKSPDPNTKVGACIVNQEGNIVGIGYNKMPNGCENADFPWNREEENDSTNKNQYVCHAELNAIANKTSVDVKGCTIYVTLFPCNQCARILIQSGVRNLVYLSNKRKDRPDTNVSNKLLDTAGVTIR</sequence>
<dbReference type="InterPro" id="IPR016192">
    <property type="entry name" value="APOBEC/CMP_deaminase_Zn-bd"/>
</dbReference>
<evidence type="ECO:0000313" key="16">
    <source>
        <dbReference type="EMBL" id="KAI5625195.1"/>
    </source>
</evidence>
<dbReference type="CDD" id="cd01286">
    <property type="entry name" value="deoxycytidylate_deaminase"/>
    <property type="match status" value="1"/>
</dbReference>
<evidence type="ECO:0000256" key="2">
    <source>
        <dbReference type="ARBA" id="ARBA00006576"/>
    </source>
</evidence>
<evidence type="ECO:0000256" key="9">
    <source>
        <dbReference type="ARBA" id="ARBA00050096"/>
    </source>
</evidence>
<comment type="cofactor">
    <cofactor evidence="1 14">
        <name>Zn(2+)</name>
        <dbReference type="ChEBI" id="CHEBI:29105"/>
    </cofactor>
</comment>
<comment type="catalytic activity">
    <reaction evidence="9">
        <text>5-hydroxymethyl-dCMP + H2O + H(+) = 5-hydroxymethyl-dUMP + NH4(+)</text>
        <dbReference type="Rhea" id="RHEA:77175"/>
        <dbReference type="ChEBI" id="CHEBI:15377"/>
        <dbReference type="ChEBI" id="CHEBI:15378"/>
        <dbReference type="ChEBI" id="CHEBI:28938"/>
        <dbReference type="ChEBI" id="CHEBI:57962"/>
        <dbReference type="ChEBI" id="CHEBI:90409"/>
    </reaction>
    <physiologicalReaction direction="left-to-right" evidence="9">
        <dbReference type="Rhea" id="RHEA:77176"/>
    </physiologicalReaction>
</comment>
<evidence type="ECO:0000256" key="7">
    <source>
        <dbReference type="ARBA" id="ARBA00038938"/>
    </source>
</evidence>
<evidence type="ECO:0000256" key="13">
    <source>
        <dbReference type="PIRSR" id="PIRSR006019-1"/>
    </source>
</evidence>
<dbReference type="GO" id="GO:0006220">
    <property type="term" value="P:pyrimidine nucleotide metabolic process"/>
    <property type="evidence" value="ECO:0007669"/>
    <property type="project" value="InterPro"/>
</dbReference>
<feature type="active site" description="Proton donor" evidence="13">
    <location>
        <position position="84"/>
    </location>
</feature>
<dbReference type="Proteomes" id="UP001205998">
    <property type="component" value="Unassembled WGS sequence"/>
</dbReference>
<dbReference type="PANTHER" id="PTHR11086:SF18">
    <property type="entry name" value="DEOXYCYTIDYLATE DEAMINASE"/>
    <property type="match status" value="1"/>
</dbReference>
<evidence type="ECO:0000256" key="8">
    <source>
        <dbReference type="ARBA" id="ARBA00041763"/>
    </source>
</evidence>
<dbReference type="PROSITE" id="PS00903">
    <property type="entry name" value="CYT_DCMP_DEAMINASES_1"/>
    <property type="match status" value="1"/>
</dbReference>
<evidence type="ECO:0000256" key="10">
    <source>
        <dbReference type="ARBA" id="ARBA00051515"/>
    </source>
</evidence>
<keyword evidence="5" id="KW-0378">Hydrolase</keyword>
<keyword evidence="3 14" id="KW-0479">Metal-binding</keyword>
<reference evidence="16" key="1">
    <citation type="submission" date="2018-07" db="EMBL/GenBank/DDBJ databases">
        <title>Comparative genomics of catfishes provides insights into carnivory and benthic adaptation.</title>
        <authorList>
            <person name="Zhang Y."/>
            <person name="Wang D."/>
            <person name="Peng Z."/>
            <person name="Zheng S."/>
            <person name="Shao F."/>
            <person name="Tao W."/>
        </authorList>
    </citation>
    <scope>NUCLEOTIDE SEQUENCE</scope>
    <source>
        <strain evidence="16">Chongqing</strain>
    </source>
</reference>
<feature type="binding site" evidence="14">
    <location>
        <position position="108"/>
    </location>
    <ligand>
        <name>Zn(2+)</name>
        <dbReference type="ChEBI" id="CHEBI:29105"/>
        <note>catalytic</note>
    </ligand>
</feature>
<keyword evidence="17" id="KW-1185">Reference proteome</keyword>
<evidence type="ECO:0000256" key="3">
    <source>
        <dbReference type="ARBA" id="ARBA00022723"/>
    </source>
</evidence>
<evidence type="ECO:0000259" key="15">
    <source>
        <dbReference type="PROSITE" id="PS51747"/>
    </source>
</evidence>
<dbReference type="FunFam" id="3.40.140.10:FF:000021">
    <property type="entry name" value="Deoxycytidylate deaminase"/>
    <property type="match status" value="1"/>
</dbReference>
<dbReference type="GO" id="GO:0005737">
    <property type="term" value="C:cytoplasm"/>
    <property type="evidence" value="ECO:0007669"/>
    <property type="project" value="TreeGrafter"/>
</dbReference>
<dbReference type="SUPFAM" id="SSF53927">
    <property type="entry name" value="Cytidine deaminase-like"/>
    <property type="match status" value="1"/>
</dbReference>
<dbReference type="GO" id="GO:0004132">
    <property type="term" value="F:dCMP deaminase activity"/>
    <property type="evidence" value="ECO:0007669"/>
    <property type="project" value="UniProtKB-EC"/>
</dbReference>
<evidence type="ECO:0000256" key="6">
    <source>
        <dbReference type="ARBA" id="ARBA00022833"/>
    </source>
</evidence>
<feature type="non-terminal residue" evidence="16">
    <location>
        <position position="151"/>
    </location>
</feature>
<evidence type="ECO:0000313" key="17">
    <source>
        <dbReference type="Proteomes" id="UP001205998"/>
    </source>
</evidence>
<dbReference type="InterPro" id="IPR002125">
    <property type="entry name" value="CMP_dCMP_dom"/>
</dbReference>
<dbReference type="AlphaFoldDB" id="A0AAD5FQ39"/>
<feature type="binding site" evidence="14">
    <location>
        <position position="111"/>
    </location>
    <ligand>
        <name>Zn(2+)</name>
        <dbReference type="ChEBI" id="CHEBI:29105"/>
        <note>catalytic</note>
    </ligand>
</feature>
<evidence type="ECO:0000256" key="5">
    <source>
        <dbReference type="ARBA" id="ARBA00022801"/>
    </source>
</evidence>
<feature type="binding site" evidence="14">
    <location>
        <position position="82"/>
    </location>
    <ligand>
        <name>Zn(2+)</name>
        <dbReference type="ChEBI" id="CHEBI:29105"/>
        <note>catalytic</note>
    </ligand>
</feature>
<dbReference type="GO" id="GO:0008270">
    <property type="term" value="F:zinc ion binding"/>
    <property type="evidence" value="ECO:0007669"/>
    <property type="project" value="InterPro"/>
</dbReference>
<comment type="catalytic activity">
    <reaction evidence="10">
        <text>dCMP + H2O + H(+) = dUMP + NH4(+)</text>
        <dbReference type="Rhea" id="RHEA:22924"/>
        <dbReference type="ChEBI" id="CHEBI:15377"/>
        <dbReference type="ChEBI" id="CHEBI:15378"/>
        <dbReference type="ChEBI" id="CHEBI:28938"/>
        <dbReference type="ChEBI" id="CHEBI:57566"/>
        <dbReference type="ChEBI" id="CHEBI:246422"/>
        <dbReference type="EC" id="3.5.4.12"/>
    </reaction>
    <physiologicalReaction direction="left-to-right" evidence="10">
        <dbReference type="Rhea" id="RHEA:22925"/>
    </physiologicalReaction>
</comment>
<dbReference type="PANTHER" id="PTHR11086">
    <property type="entry name" value="DEOXYCYTIDYLATE DEAMINASE-RELATED"/>
    <property type="match status" value="1"/>
</dbReference>
<evidence type="ECO:0000256" key="1">
    <source>
        <dbReference type="ARBA" id="ARBA00001947"/>
    </source>
</evidence>
<keyword evidence="6 14" id="KW-0862">Zinc</keyword>
<comment type="caution">
    <text evidence="16">The sequence shown here is derived from an EMBL/GenBank/DDBJ whole genome shotgun (WGS) entry which is preliminary data.</text>
</comment>
<name>A0AAD5FQ39_SILAS</name>
<comment type="similarity">
    <text evidence="2">Belongs to the cytidine and deoxycytidylate deaminase family.</text>
</comment>
<dbReference type="EC" id="3.5.4.12" evidence="7"/>
<feature type="domain" description="CMP/dCMP-type deaminase" evidence="15">
    <location>
        <begin position="12"/>
        <end position="140"/>
    </location>
</feature>
<dbReference type="InterPro" id="IPR016193">
    <property type="entry name" value="Cytidine_deaminase-like"/>
</dbReference>
<organism evidence="16 17">
    <name type="scientific">Silurus asotus</name>
    <name type="common">Amur catfish</name>
    <name type="synonym">Parasilurus asotus</name>
    <dbReference type="NCBI Taxonomy" id="30991"/>
    <lineage>
        <taxon>Eukaryota</taxon>
        <taxon>Metazoa</taxon>
        <taxon>Chordata</taxon>
        <taxon>Craniata</taxon>
        <taxon>Vertebrata</taxon>
        <taxon>Euteleostomi</taxon>
        <taxon>Actinopterygii</taxon>
        <taxon>Neopterygii</taxon>
        <taxon>Teleostei</taxon>
        <taxon>Ostariophysi</taxon>
        <taxon>Siluriformes</taxon>
        <taxon>Siluridae</taxon>
        <taxon>Silurus</taxon>
    </lineage>
</organism>
<proteinExistence type="inferred from homology"/>
<evidence type="ECO:0000256" key="4">
    <source>
        <dbReference type="ARBA" id="ARBA00022727"/>
    </source>
</evidence>
<evidence type="ECO:0000256" key="12">
    <source>
        <dbReference type="ARBA" id="ARBA00071582"/>
    </source>
</evidence>
<comment type="function">
    <text evidence="11">Catalyzes the deamination of dCMP to dUMP, providing the nucleoside monophosphate substrate for the thymidylate synthase/TYMS. Also, part of a nucleotide salvage pathway that eliminates epigenetically modified 5-hydroxymethyl-dCMP (hmdCMP) in a two-step process entailing deamination to cytotoxic 5-hydroxymethyl-dUMP (hmdUMP), followed by its hydrolysis into 5-hydroxymethyluracil (hmU) and 2-deoxy-D-ribose 5-phosphate (deoxyribosephosphate). Catalyzes the first step in that pathway, the deamination of 5-hydroxymethyl-dCMP (hmdCMP).</text>
</comment>
<dbReference type="EMBL" id="MU551567">
    <property type="protein sequence ID" value="KAI5625195.1"/>
    <property type="molecule type" value="Genomic_DNA"/>
</dbReference>
<gene>
    <name evidence="16" type="ORF">C0J50_15310</name>
</gene>
<dbReference type="InterPro" id="IPR016473">
    <property type="entry name" value="dCMP_deaminase"/>
</dbReference>
<dbReference type="GO" id="GO:0009165">
    <property type="term" value="P:nucleotide biosynthetic process"/>
    <property type="evidence" value="ECO:0007669"/>
    <property type="project" value="UniProtKB-KW"/>
</dbReference>
<feature type="non-terminal residue" evidence="16">
    <location>
        <position position="1"/>
    </location>
</feature>
<dbReference type="PIRSF" id="PIRSF006019">
    <property type="entry name" value="dCMP_deaminase"/>
    <property type="match status" value="1"/>
</dbReference>